<evidence type="ECO:0000313" key="4">
    <source>
        <dbReference type="Proteomes" id="UP000011205"/>
    </source>
</evidence>
<accession>L8PL66</accession>
<dbReference type="Pfam" id="PF17189">
    <property type="entry name" value="Glyco_hydro_30C"/>
    <property type="match status" value="1"/>
</dbReference>
<feature type="region of interest" description="Disordered" evidence="1">
    <location>
        <begin position="30"/>
        <end position="54"/>
    </location>
</feature>
<evidence type="ECO:0000256" key="1">
    <source>
        <dbReference type="SAM" id="MobiDB-lite"/>
    </source>
</evidence>
<dbReference type="PATRIC" id="fig|1160705.3.peg.2290"/>
<dbReference type="GO" id="GO:0016787">
    <property type="term" value="F:hydrolase activity"/>
    <property type="evidence" value="ECO:0007669"/>
    <property type="project" value="UniProtKB-KW"/>
</dbReference>
<comment type="caution">
    <text evidence="3">The sequence shown here is derived from an EMBL/GenBank/DDBJ whole genome shotgun (WGS) entry which is preliminary data.</text>
</comment>
<sequence>MAWRNPDGWKALIAYNDASTARTVTINWGSRHATHSRPGKTSATFTWSGTQSGR</sequence>
<feature type="compositionally biased region" description="Polar residues" evidence="1">
    <location>
        <begin position="39"/>
        <end position="54"/>
    </location>
</feature>
<organism evidence="3 4">
    <name type="scientific">Streptomyces viridochromogenes Tue57</name>
    <dbReference type="NCBI Taxonomy" id="1160705"/>
    <lineage>
        <taxon>Bacteria</taxon>
        <taxon>Bacillati</taxon>
        <taxon>Actinomycetota</taxon>
        <taxon>Actinomycetes</taxon>
        <taxon>Kitasatosporales</taxon>
        <taxon>Streptomycetaceae</taxon>
        <taxon>Streptomyces</taxon>
    </lineage>
</organism>
<proteinExistence type="predicted"/>
<dbReference type="EMBL" id="AMLP01000076">
    <property type="protein sequence ID" value="ELS56733.1"/>
    <property type="molecule type" value="Genomic_DNA"/>
</dbReference>
<protein>
    <submittedName>
        <fullName evidence="3">Putative glycosyl hydrolase</fullName>
    </submittedName>
</protein>
<dbReference type="Gene3D" id="2.60.40.1180">
    <property type="entry name" value="Golgi alpha-mannosidase II"/>
    <property type="match status" value="1"/>
</dbReference>
<evidence type="ECO:0000313" key="3">
    <source>
        <dbReference type="EMBL" id="ELS56733.1"/>
    </source>
</evidence>
<feature type="domain" description="Glycosyl hydrolase family 30 beta sandwich" evidence="2">
    <location>
        <begin position="2"/>
        <end position="45"/>
    </location>
</feature>
<name>L8PL66_STRVR</name>
<dbReference type="InterPro" id="IPR013780">
    <property type="entry name" value="Glyco_hydro_b"/>
</dbReference>
<keyword evidence="3" id="KW-0378">Hydrolase</keyword>
<dbReference type="AlphaFoldDB" id="L8PL66"/>
<evidence type="ECO:0000259" key="2">
    <source>
        <dbReference type="Pfam" id="PF17189"/>
    </source>
</evidence>
<reference evidence="3 4" key="1">
    <citation type="journal article" date="2013" name="Genome Announc.">
        <title>Draft Genome Sequence of Streptomyces viridochromogenes Strain Tu57, Producer of Avilamycin.</title>
        <authorList>
            <person name="Gruning B.A."/>
            <person name="Erxleben A."/>
            <person name="Hahnlein A."/>
            <person name="Gunther S."/>
        </authorList>
    </citation>
    <scope>NUCLEOTIDE SEQUENCE [LARGE SCALE GENOMIC DNA]</scope>
    <source>
        <strain evidence="3 4">Tue57</strain>
    </source>
</reference>
<dbReference type="InterPro" id="IPR033452">
    <property type="entry name" value="GH30_C"/>
</dbReference>
<gene>
    <name evidence="3" type="ORF">STVIR_2304</name>
</gene>
<dbReference type="Proteomes" id="UP000011205">
    <property type="component" value="Unassembled WGS sequence"/>
</dbReference>